<keyword evidence="3" id="KW-0346">Stress response</keyword>
<sequence length="347" mass="37058">MASRGAGTIVNVLTARQELILRRVVETHQATAQPVGSKTLAADPEIDCGPSTIRGELAVLEEHGLLEHPHTSAGRAPTDAGRRFYVDKLLPAGERAELDLPLVRSEVDQAMRATTETLAQVTDLLAIVSAPPLEAATVRHVEVLTLQPHVAMVVVITSTGSVAKRLITFEQPIDSGLLSWAAEYLNDRLCGHGLGARTVSTRLTDPTLGHSEQSFLAALMPVFDDLRSDSEVTLYVEGAGRLLGGNRLDNLSEINDLLSALERRVALLGVLRVALGERDVLVRIGSENELPALRSLALVGAGYGTGVQKLGTVSVIGPVQMDYGRVIATVREAASQLSTYIEDVYAV</sequence>
<keyword evidence="2" id="KW-0805">Transcription regulation</keyword>
<dbReference type="InterPro" id="IPR023120">
    <property type="entry name" value="WHTH_transcript_rep_HrcA_IDD"/>
</dbReference>
<evidence type="ECO:0000256" key="4">
    <source>
        <dbReference type="ARBA" id="ARBA00023163"/>
    </source>
</evidence>
<reference evidence="6" key="1">
    <citation type="submission" date="2020-05" db="EMBL/GenBank/DDBJ databases">
        <authorList>
            <person name="Chiriac C."/>
            <person name="Salcher M."/>
            <person name="Ghai R."/>
            <person name="Kavagutti S V."/>
        </authorList>
    </citation>
    <scope>NUCLEOTIDE SEQUENCE</scope>
</reference>
<dbReference type="InterPro" id="IPR002571">
    <property type="entry name" value="HrcA"/>
</dbReference>
<dbReference type="EMBL" id="CAESAN010000027">
    <property type="protein sequence ID" value="CAB4339806.1"/>
    <property type="molecule type" value="Genomic_DNA"/>
</dbReference>
<feature type="domain" description="Heat-inducible transcription repressor HrcA C-terminal" evidence="5">
    <location>
        <begin position="108"/>
        <end position="327"/>
    </location>
</feature>
<evidence type="ECO:0000256" key="1">
    <source>
        <dbReference type="ARBA" id="ARBA00022491"/>
    </source>
</evidence>
<dbReference type="InterPro" id="IPR036390">
    <property type="entry name" value="WH_DNA-bd_sf"/>
</dbReference>
<evidence type="ECO:0000259" key="5">
    <source>
        <dbReference type="Pfam" id="PF01628"/>
    </source>
</evidence>
<dbReference type="InterPro" id="IPR021153">
    <property type="entry name" value="HrcA_C"/>
</dbReference>
<keyword evidence="1" id="KW-0678">Repressor</keyword>
<dbReference type="SUPFAM" id="SSF55781">
    <property type="entry name" value="GAF domain-like"/>
    <property type="match status" value="1"/>
</dbReference>
<gene>
    <name evidence="6" type="ORF">UFOPK3547_00477</name>
</gene>
<dbReference type="AlphaFoldDB" id="A0A6J5ZEH0"/>
<dbReference type="HAMAP" id="MF_00081">
    <property type="entry name" value="HrcA"/>
    <property type="match status" value="1"/>
</dbReference>
<dbReference type="NCBIfam" id="TIGR00331">
    <property type="entry name" value="hrcA"/>
    <property type="match status" value="1"/>
</dbReference>
<dbReference type="Gene3D" id="3.30.450.40">
    <property type="match status" value="1"/>
</dbReference>
<keyword evidence="4" id="KW-0804">Transcription</keyword>
<proteinExistence type="inferred from homology"/>
<dbReference type="Gene3D" id="3.30.390.60">
    <property type="entry name" value="Heat-inducible transcription repressor hrca homolog, domain 3"/>
    <property type="match status" value="1"/>
</dbReference>
<evidence type="ECO:0000313" key="6">
    <source>
        <dbReference type="EMBL" id="CAB4339806.1"/>
    </source>
</evidence>
<dbReference type="GO" id="GO:0045892">
    <property type="term" value="P:negative regulation of DNA-templated transcription"/>
    <property type="evidence" value="ECO:0007669"/>
    <property type="project" value="TreeGrafter"/>
</dbReference>
<dbReference type="SUPFAM" id="SSF46785">
    <property type="entry name" value="Winged helix' DNA-binding domain"/>
    <property type="match status" value="1"/>
</dbReference>
<dbReference type="PIRSF" id="PIRSF005485">
    <property type="entry name" value="HrcA"/>
    <property type="match status" value="1"/>
</dbReference>
<evidence type="ECO:0000256" key="2">
    <source>
        <dbReference type="ARBA" id="ARBA00023015"/>
    </source>
</evidence>
<name>A0A6J5ZEH0_9ZZZZ</name>
<dbReference type="GO" id="GO:0003677">
    <property type="term" value="F:DNA binding"/>
    <property type="evidence" value="ECO:0007669"/>
    <property type="project" value="InterPro"/>
</dbReference>
<dbReference type="Gene3D" id="1.10.10.10">
    <property type="entry name" value="Winged helix-like DNA-binding domain superfamily/Winged helix DNA-binding domain"/>
    <property type="match status" value="1"/>
</dbReference>
<dbReference type="InterPro" id="IPR036388">
    <property type="entry name" value="WH-like_DNA-bd_sf"/>
</dbReference>
<accession>A0A6J5ZEH0</accession>
<organism evidence="6">
    <name type="scientific">freshwater metagenome</name>
    <dbReference type="NCBI Taxonomy" id="449393"/>
    <lineage>
        <taxon>unclassified sequences</taxon>
        <taxon>metagenomes</taxon>
        <taxon>ecological metagenomes</taxon>
    </lineage>
</organism>
<evidence type="ECO:0000256" key="3">
    <source>
        <dbReference type="ARBA" id="ARBA00023016"/>
    </source>
</evidence>
<protein>
    <submittedName>
        <fullName evidence="6">Unannotated protein</fullName>
    </submittedName>
</protein>
<dbReference type="InterPro" id="IPR029016">
    <property type="entry name" value="GAF-like_dom_sf"/>
</dbReference>
<dbReference type="PANTHER" id="PTHR34824:SF1">
    <property type="entry name" value="HEAT-INDUCIBLE TRANSCRIPTION REPRESSOR HRCA"/>
    <property type="match status" value="1"/>
</dbReference>
<dbReference type="PANTHER" id="PTHR34824">
    <property type="entry name" value="HEAT-INDUCIBLE TRANSCRIPTION REPRESSOR HRCA"/>
    <property type="match status" value="1"/>
</dbReference>
<dbReference type="Pfam" id="PF01628">
    <property type="entry name" value="HrcA"/>
    <property type="match status" value="1"/>
</dbReference>